<keyword evidence="3" id="KW-1185">Reference proteome</keyword>
<dbReference type="EMBL" id="JANLCJ010000001">
    <property type="protein sequence ID" value="MCS5732308.1"/>
    <property type="molecule type" value="Genomic_DNA"/>
</dbReference>
<name>A0ABT2GWG9_9MICO</name>
<feature type="chain" id="PRO_5046546728" evidence="1">
    <location>
        <begin position="33"/>
        <end position="286"/>
    </location>
</feature>
<keyword evidence="1" id="KW-0732">Signal</keyword>
<evidence type="ECO:0000313" key="2">
    <source>
        <dbReference type="EMBL" id="MCS5732308.1"/>
    </source>
</evidence>
<feature type="signal peptide" evidence="1">
    <location>
        <begin position="1"/>
        <end position="32"/>
    </location>
</feature>
<dbReference type="Proteomes" id="UP001165586">
    <property type="component" value="Unassembled WGS sequence"/>
</dbReference>
<organism evidence="2 3">
    <name type="scientific">Herbiconiux daphne</name>
    <dbReference type="NCBI Taxonomy" id="2970914"/>
    <lineage>
        <taxon>Bacteria</taxon>
        <taxon>Bacillati</taxon>
        <taxon>Actinomycetota</taxon>
        <taxon>Actinomycetes</taxon>
        <taxon>Micrococcales</taxon>
        <taxon>Microbacteriaceae</taxon>
        <taxon>Herbiconiux</taxon>
    </lineage>
</organism>
<evidence type="ECO:0000313" key="3">
    <source>
        <dbReference type="Proteomes" id="UP001165586"/>
    </source>
</evidence>
<accession>A0ABT2GWG9</accession>
<sequence length="286" mass="29697">MMKSKRSRKLGIGAATLLGASLMFSGASSASALDSGISTWGWHGNVYTNFAQASTWVSNGVPAGAAVTYTGFTNGPTTNQYAASRARAFDEWGLWCESGNVFSSYPNGATAYSCNMGGGPSFYSQGVSYAFNAYNACCTWSSFYTKTTGYVTANGSKAAPAGGALFEGLEPLTADAWPANESGLTYGNAMRAASPADEPDLIAATATNGERGYVKKVELDKAAGGDLAIGFTSSTQIASYKATEENFDHIIPVYALDATTVIGEFTVVGTDTQAEIAASIEKAERG</sequence>
<protein>
    <submittedName>
        <fullName evidence="2">Uncharacterized protein</fullName>
    </submittedName>
</protein>
<proteinExistence type="predicted"/>
<comment type="caution">
    <text evidence="2">The sequence shown here is derived from an EMBL/GenBank/DDBJ whole genome shotgun (WGS) entry which is preliminary data.</text>
</comment>
<dbReference type="RefSeq" id="WP_259536885.1">
    <property type="nucleotide sequence ID" value="NZ_JANLCJ010000001.1"/>
</dbReference>
<gene>
    <name evidence="2" type="ORF">N1032_00930</name>
</gene>
<evidence type="ECO:0000256" key="1">
    <source>
        <dbReference type="SAM" id="SignalP"/>
    </source>
</evidence>
<reference evidence="2" key="1">
    <citation type="submission" date="2022-08" db="EMBL/GenBank/DDBJ databases">
        <authorList>
            <person name="Deng Y."/>
            <person name="Han X.-F."/>
            <person name="Zhang Y.-Q."/>
        </authorList>
    </citation>
    <scope>NUCLEOTIDE SEQUENCE</scope>
    <source>
        <strain evidence="2">CPCC 203386</strain>
    </source>
</reference>